<evidence type="ECO:0000313" key="2">
    <source>
        <dbReference type="Proteomes" id="UP000246991"/>
    </source>
</evidence>
<name>A0A317SSY3_9PEZI</name>
<protein>
    <submittedName>
        <fullName evidence="1">Uncharacterized protein</fullName>
    </submittedName>
</protein>
<reference evidence="1 2" key="1">
    <citation type="submission" date="2018-03" db="EMBL/GenBank/DDBJ databases">
        <title>Genomes of Pezizomycetes fungi and the evolution of truffles.</title>
        <authorList>
            <person name="Murat C."/>
            <person name="Payen T."/>
            <person name="Noel B."/>
            <person name="Kuo A."/>
            <person name="Martin F.M."/>
        </authorList>
    </citation>
    <scope>NUCLEOTIDE SEQUENCE [LARGE SCALE GENOMIC DNA]</scope>
    <source>
        <strain evidence="1">091103-1</strain>
    </source>
</reference>
<organism evidence="1 2">
    <name type="scientific">Tuber magnatum</name>
    <name type="common">white Piedmont truffle</name>
    <dbReference type="NCBI Taxonomy" id="42249"/>
    <lineage>
        <taxon>Eukaryota</taxon>
        <taxon>Fungi</taxon>
        <taxon>Dikarya</taxon>
        <taxon>Ascomycota</taxon>
        <taxon>Pezizomycotina</taxon>
        <taxon>Pezizomycetes</taxon>
        <taxon>Pezizales</taxon>
        <taxon>Tuberaceae</taxon>
        <taxon>Tuber</taxon>
    </lineage>
</organism>
<dbReference type="Proteomes" id="UP000246991">
    <property type="component" value="Unassembled WGS sequence"/>
</dbReference>
<keyword evidence="2" id="KW-1185">Reference proteome</keyword>
<proteinExistence type="predicted"/>
<gene>
    <name evidence="1" type="ORF">C7212DRAFT_277679</name>
</gene>
<sequence>MEALEESTFMPLLLAEYRGAAPGSILIGRRFGDGDWEAGDDAGEIAPEKDESECAEIEEALDGELF</sequence>
<dbReference type="OrthoDB" id="10356602at2759"/>
<dbReference type="AlphaFoldDB" id="A0A317SSY3"/>
<comment type="caution">
    <text evidence="1">The sequence shown here is derived from an EMBL/GenBank/DDBJ whole genome shotgun (WGS) entry which is preliminary data.</text>
</comment>
<dbReference type="EMBL" id="PYWC01000021">
    <property type="protein sequence ID" value="PWW77645.1"/>
    <property type="molecule type" value="Genomic_DNA"/>
</dbReference>
<evidence type="ECO:0000313" key="1">
    <source>
        <dbReference type="EMBL" id="PWW77645.1"/>
    </source>
</evidence>
<accession>A0A317SSY3</accession>